<dbReference type="EMBL" id="CP017704">
    <property type="protein sequence ID" value="ASS97334.1"/>
    <property type="molecule type" value="Genomic_DNA"/>
</dbReference>
<gene>
    <name evidence="2" type="ORF">BS1321_09995</name>
</gene>
<proteinExistence type="predicted"/>
<evidence type="ECO:0000256" key="1">
    <source>
        <dbReference type="SAM" id="Phobius"/>
    </source>
</evidence>
<reference evidence="2 3" key="1">
    <citation type="submission" date="2016-10" db="EMBL/GenBank/DDBJ databases">
        <title>The whole genome sequencing and assembly of Bacillus simplex DSM 1321 strain.</title>
        <authorList>
            <person name="Park M.-K."/>
            <person name="Lee Y.-J."/>
            <person name="Yi H."/>
            <person name="Bahn Y.-S."/>
            <person name="Kim J.F."/>
            <person name="Lee D.-W."/>
        </authorList>
    </citation>
    <scope>NUCLEOTIDE SEQUENCE [LARGE SCALE GENOMIC DNA]</scope>
    <source>
        <strain evidence="2 3">DSM 1321</strain>
    </source>
</reference>
<dbReference type="InterPro" id="IPR005562">
    <property type="entry name" value="SpoVA"/>
</dbReference>
<dbReference type="OrthoDB" id="9797988at2"/>
<feature type="transmembrane region" description="Helical" evidence="1">
    <location>
        <begin position="55"/>
        <end position="74"/>
    </location>
</feature>
<dbReference type="PANTHER" id="PTHR38450:SF1">
    <property type="entry name" value="STAGE V SPORULATION PROTEIN AC"/>
    <property type="match status" value="1"/>
</dbReference>
<feature type="transmembrane region" description="Helical" evidence="1">
    <location>
        <begin position="119"/>
        <end position="140"/>
    </location>
</feature>
<evidence type="ECO:0000313" key="2">
    <source>
        <dbReference type="EMBL" id="ASS97334.1"/>
    </source>
</evidence>
<evidence type="ECO:0000313" key="3">
    <source>
        <dbReference type="Proteomes" id="UP000214618"/>
    </source>
</evidence>
<organism evidence="2 3">
    <name type="scientific">Peribacillus simplex NBRC 15720 = DSM 1321</name>
    <dbReference type="NCBI Taxonomy" id="1349754"/>
    <lineage>
        <taxon>Bacteria</taxon>
        <taxon>Bacillati</taxon>
        <taxon>Bacillota</taxon>
        <taxon>Bacilli</taxon>
        <taxon>Bacillales</taxon>
        <taxon>Bacillaceae</taxon>
        <taxon>Peribacillus</taxon>
    </lineage>
</organism>
<dbReference type="RefSeq" id="WP_063235773.1">
    <property type="nucleotide sequence ID" value="NZ_BCVO01000030.1"/>
</dbReference>
<feature type="transmembrane region" description="Helical" evidence="1">
    <location>
        <begin position="29"/>
        <end position="49"/>
    </location>
</feature>
<dbReference type="PANTHER" id="PTHR38450">
    <property type="entry name" value="STAGE V SPORULATION PROTEIN AC-RELATED"/>
    <property type="match status" value="1"/>
</dbReference>
<keyword evidence="1" id="KW-1133">Transmembrane helix</keyword>
<dbReference type="Proteomes" id="UP000214618">
    <property type="component" value="Chromosome"/>
</dbReference>
<name>A0A223EPZ9_9BACI</name>
<protein>
    <recommendedName>
        <fullName evidence="4">Stage V sporulation protein AC</fullName>
    </recommendedName>
</protein>
<keyword evidence="1" id="KW-0472">Membrane</keyword>
<evidence type="ECO:0008006" key="4">
    <source>
        <dbReference type="Google" id="ProtNLM"/>
    </source>
</evidence>
<dbReference type="Pfam" id="PF03862">
    <property type="entry name" value="SpoVAC_SpoVAEB"/>
    <property type="match status" value="1"/>
</dbReference>
<dbReference type="AlphaFoldDB" id="A0A223EPZ9"/>
<dbReference type="GeneID" id="56473066"/>
<keyword evidence="1" id="KW-0812">Transmembrane</keyword>
<sequence>MLNDTKKKLTPIQQEHQQVQTQLEIKMSVMTGCIIYTIGQVIPNFHILYHDFTDLTAGNPMAGILIFIAMHRIWMYDRIGRFVPLTGFGNAAISAAIEYRAEGFVLGDGCNIFKLAESFMLFLGFITTLVMTILIQWGVYNAYGASHMGV</sequence>
<accession>A0A223EPZ9</accession>